<evidence type="ECO:0000256" key="4">
    <source>
        <dbReference type="ARBA" id="ARBA00022989"/>
    </source>
</evidence>
<feature type="transmembrane region" description="Helical" evidence="6">
    <location>
        <begin position="208"/>
        <end position="225"/>
    </location>
</feature>
<evidence type="ECO:0000256" key="2">
    <source>
        <dbReference type="ARBA" id="ARBA00022475"/>
    </source>
</evidence>
<dbReference type="InterPro" id="IPR002293">
    <property type="entry name" value="AA/rel_permease1"/>
</dbReference>
<feature type="transmembrane region" description="Helical" evidence="6">
    <location>
        <begin position="401"/>
        <end position="420"/>
    </location>
</feature>
<dbReference type="STRING" id="1385514.N782_16780"/>
<evidence type="ECO:0000313" key="7">
    <source>
        <dbReference type="EMBL" id="KGP71747.1"/>
    </source>
</evidence>
<feature type="transmembrane region" description="Helical" evidence="6">
    <location>
        <begin position="136"/>
        <end position="157"/>
    </location>
</feature>
<dbReference type="Gene3D" id="1.20.1740.10">
    <property type="entry name" value="Amino acid/polyamine transporter I"/>
    <property type="match status" value="1"/>
</dbReference>
<proteinExistence type="predicted"/>
<evidence type="ECO:0000256" key="6">
    <source>
        <dbReference type="SAM" id="Phobius"/>
    </source>
</evidence>
<dbReference type="PIRSF" id="PIRSF006060">
    <property type="entry name" value="AA_transporter"/>
    <property type="match status" value="1"/>
</dbReference>
<gene>
    <name evidence="7" type="ORF">N782_16780</name>
</gene>
<comment type="subcellular location">
    <subcellularLocation>
        <location evidence="1">Cell membrane</location>
        <topology evidence="1">Multi-pass membrane protein</topology>
    </subcellularLocation>
</comment>
<accession>A0A0A2T7G2</accession>
<feature type="transmembrane region" description="Helical" evidence="6">
    <location>
        <begin position="343"/>
        <end position="361"/>
    </location>
</feature>
<feature type="transmembrane region" description="Helical" evidence="6">
    <location>
        <begin position="169"/>
        <end position="188"/>
    </location>
</feature>
<feature type="transmembrane region" description="Helical" evidence="6">
    <location>
        <begin position="16"/>
        <end position="34"/>
    </location>
</feature>
<keyword evidence="3 6" id="KW-0812">Transmembrane</keyword>
<name>A0A0A2T7G2_9BACI</name>
<feature type="transmembrane region" description="Helical" evidence="6">
    <location>
        <begin position="46"/>
        <end position="69"/>
    </location>
</feature>
<feature type="transmembrane region" description="Helical" evidence="6">
    <location>
        <begin position="245"/>
        <end position="267"/>
    </location>
</feature>
<dbReference type="RefSeq" id="WP_036822034.1">
    <property type="nucleotide sequence ID" value="NZ_AVBF01000049.1"/>
</dbReference>
<dbReference type="PANTHER" id="PTHR42770">
    <property type="entry name" value="AMINO ACID TRANSPORTER-RELATED"/>
    <property type="match status" value="1"/>
</dbReference>
<evidence type="ECO:0000256" key="5">
    <source>
        <dbReference type="ARBA" id="ARBA00023136"/>
    </source>
</evidence>
<comment type="caution">
    <text evidence="7">The sequence shown here is derived from an EMBL/GenBank/DDBJ whole genome shotgun (WGS) entry which is preliminary data.</text>
</comment>
<dbReference type="InterPro" id="IPR050367">
    <property type="entry name" value="APC_superfamily"/>
</dbReference>
<keyword evidence="5 6" id="KW-0472">Membrane</keyword>
<feature type="transmembrane region" description="Helical" evidence="6">
    <location>
        <begin position="367"/>
        <end position="389"/>
    </location>
</feature>
<sequence>MGTPQRKKLDRTLKPHWVWAIAFGSAVGWGAFVLPTDWMGGKGPLAVVIGLLLGAVLMTVIGVSYGFLIKHFPVSGGEFAYAYIGFGRTHAFIAGWFLTLGYICIVALNASALALLGKFLFPGIVKTGLLYTVAGWDVYLGEVLISTIALIVFAILNVRGASFSGRTQFIFTMVLLSGIILLAVGAFLNDTASTANMQPLFDPSKPALASILAILAIAPWAYVGFDNIPQAAEEFNFPPEKGFKLIVYALLAAGLAYSAMILIVSSLEPWQDLAAMQSSWATGAAIESLLGRIGVFVIALALTMGIFTGLNGFFLSSSRLMFAMGRARILPDMFHRLHPKYNTPYVGIIFTALLCMIAPWFGREALLWVVDMSSIGVTIAYFYCCATAFKMMESPGKKAFSALGMLSAITFFLLLTLWFLESSLSAPSYIALAIWIVIGIVFYFTQKEDYNKIPRKELNYLILEKEEIK</sequence>
<feature type="transmembrane region" description="Helical" evidence="6">
    <location>
        <begin position="90"/>
        <end position="116"/>
    </location>
</feature>
<protein>
    <submittedName>
        <fullName evidence="7">Amino acid permease</fullName>
    </submittedName>
</protein>
<dbReference type="OrthoDB" id="3181223at2"/>
<dbReference type="Pfam" id="PF13520">
    <property type="entry name" value="AA_permease_2"/>
    <property type="match status" value="1"/>
</dbReference>
<dbReference type="GO" id="GO:0005886">
    <property type="term" value="C:plasma membrane"/>
    <property type="evidence" value="ECO:0007669"/>
    <property type="project" value="UniProtKB-SubCell"/>
</dbReference>
<organism evidence="7 8">
    <name type="scientific">Pontibacillus yanchengensis Y32</name>
    <dbReference type="NCBI Taxonomy" id="1385514"/>
    <lineage>
        <taxon>Bacteria</taxon>
        <taxon>Bacillati</taxon>
        <taxon>Bacillota</taxon>
        <taxon>Bacilli</taxon>
        <taxon>Bacillales</taxon>
        <taxon>Bacillaceae</taxon>
        <taxon>Pontibacillus</taxon>
    </lineage>
</organism>
<dbReference type="PANTHER" id="PTHR42770:SF7">
    <property type="entry name" value="MEMBRANE PROTEIN"/>
    <property type="match status" value="1"/>
</dbReference>
<dbReference type="AlphaFoldDB" id="A0A0A2T7G2"/>
<dbReference type="EMBL" id="AVBF01000049">
    <property type="protein sequence ID" value="KGP71747.1"/>
    <property type="molecule type" value="Genomic_DNA"/>
</dbReference>
<evidence type="ECO:0000256" key="1">
    <source>
        <dbReference type="ARBA" id="ARBA00004651"/>
    </source>
</evidence>
<keyword evidence="4 6" id="KW-1133">Transmembrane helix</keyword>
<keyword evidence="8" id="KW-1185">Reference proteome</keyword>
<evidence type="ECO:0000313" key="8">
    <source>
        <dbReference type="Proteomes" id="UP000030147"/>
    </source>
</evidence>
<evidence type="ECO:0000256" key="3">
    <source>
        <dbReference type="ARBA" id="ARBA00022692"/>
    </source>
</evidence>
<feature type="transmembrane region" description="Helical" evidence="6">
    <location>
        <begin position="426"/>
        <end position="445"/>
    </location>
</feature>
<keyword evidence="2" id="KW-1003">Cell membrane</keyword>
<dbReference type="Proteomes" id="UP000030147">
    <property type="component" value="Unassembled WGS sequence"/>
</dbReference>
<feature type="transmembrane region" description="Helical" evidence="6">
    <location>
        <begin position="293"/>
        <end position="322"/>
    </location>
</feature>
<dbReference type="eggNOG" id="COG0531">
    <property type="taxonomic scope" value="Bacteria"/>
</dbReference>
<reference evidence="7 8" key="1">
    <citation type="journal article" date="2015" name="Stand. Genomic Sci.">
        <title>High quality draft genome sequence of the moderately halophilic bacterium Pontibacillus yanchengensis Y32(T) and comparison among Pontibacillus genomes.</title>
        <authorList>
            <person name="Huang J."/>
            <person name="Qiao Z.X."/>
            <person name="Tang J.W."/>
            <person name="Wang G."/>
        </authorList>
    </citation>
    <scope>NUCLEOTIDE SEQUENCE [LARGE SCALE GENOMIC DNA]</scope>
    <source>
        <strain evidence="7 8">Y32</strain>
    </source>
</reference>
<dbReference type="GO" id="GO:0022857">
    <property type="term" value="F:transmembrane transporter activity"/>
    <property type="evidence" value="ECO:0007669"/>
    <property type="project" value="InterPro"/>
</dbReference>